<dbReference type="PROSITE" id="PS51257">
    <property type="entry name" value="PROKAR_LIPOPROTEIN"/>
    <property type="match status" value="1"/>
</dbReference>
<feature type="transmembrane region" description="Helical" evidence="7">
    <location>
        <begin position="49"/>
        <end position="68"/>
    </location>
</feature>
<dbReference type="GO" id="GO:0005886">
    <property type="term" value="C:plasma membrane"/>
    <property type="evidence" value="ECO:0007669"/>
    <property type="project" value="UniProtKB-SubCell"/>
</dbReference>
<keyword evidence="3 7" id="KW-0812">Transmembrane</keyword>
<evidence type="ECO:0000256" key="6">
    <source>
        <dbReference type="SAM" id="MobiDB-lite"/>
    </source>
</evidence>
<sequence length="429" mass="45919">MNLGRLAWVTRSIGPLALSQAFAMACGLATTTVWARFLPVETYGEFRTALSVISFVSTFCLLGTGQAATMAAAQNRDGTLIPLLRNKMLANGLGGLALAGAATYYSHADGGSSGIAAALIVAAVIFPVYNVADIWQAWVNGKARFAEQALARGAIAALTLAAVAGGAFLGVDRLWPILAAYMAGQAAVNAVILVRAAMRRKNRDVDRGILIYGKHASTALLFNSLLALDMVFLNHFASARDVAIFAIAMQFPEQLKTVYSVLGQAASPYIYRSTRVTETWKSLRRIFYLLCGAVAVIGVAGVFILPPATRWLFTERYAEAAEYGKWLWLALAATIPPTFLGTALLATRQRSFLYVPNVGFPVMQTSLYVCLAGDGVSGMVEARIIAILSLSAWYVAGFLTRYNAEKRGLTTDDNAGGPDETVPKSFDES</sequence>
<evidence type="ECO:0000256" key="1">
    <source>
        <dbReference type="ARBA" id="ARBA00004651"/>
    </source>
</evidence>
<dbReference type="InterPro" id="IPR050833">
    <property type="entry name" value="Poly_Biosynth_Transport"/>
</dbReference>
<gene>
    <name evidence="8" type="ORF">KL86APRO_12677</name>
</gene>
<feature type="transmembrane region" description="Helical" evidence="7">
    <location>
        <begin position="113"/>
        <end position="132"/>
    </location>
</feature>
<reference evidence="8" key="1">
    <citation type="submission" date="2016-04" db="EMBL/GenBank/DDBJ databases">
        <authorList>
            <person name="Evans L.H."/>
            <person name="Alamgir A."/>
            <person name="Owens N."/>
            <person name="Weber N.D."/>
            <person name="Virtaneva K."/>
            <person name="Barbian K."/>
            <person name="Babar A."/>
            <person name="Rosenke K."/>
        </authorList>
    </citation>
    <scope>NUCLEOTIDE SEQUENCE</scope>
    <source>
        <strain evidence="8">86</strain>
    </source>
</reference>
<protein>
    <recommendedName>
        <fullName evidence="9">Polysaccharide biosynthesis protein</fullName>
    </recommendedName>
</protein>
<organism evidence="8">
    <name type="scientific">uncultured Alphaproteobacteria bacterium</name>
    <dbReference type="NCBI Taxonomy" id="91750"/>
    <lineage>
        <taxon>Bacteria</taxon>
        <taxon>Pseudomonadati</taxon>
        <taxon>Pseudomonadota</taxon>
        <taxon>Alphaproteobacteria</taxon>
        <taxon>environmental samples</taxon>
    </lineage>
</organism>
<evidence type="ECO:0000256" key="2">
    <source>
        <dbReference type="ARBA" id="ARBA00022475"/>
    </source>
</evidence>
<comment type="subcellular location">
    <subcellularLocation>
        <location evidence="1">Cell membrane</location>
        <topology evidence="1">Multi-pass membrane protein</topology>
    </subcellularLocation>
</comment>
<accession>A0A212KDV6</accession>
<dbReference type="EMBL" id="FLUO01000001">
    <property type="protein sequence ID" value="SBW09798.1"/>
    <property type="molecule type" value="Genomic_DNA"/>
</dbReference>
<evidence type="ECO:0000256" key="5">
    <source>
        <dbReference type="ARBA" id="ARBA00023136"/>
    </source>
</evidence>
<evidence type="ECO:0000256" key="3">
    <source>
        <dbReference type="ARBA" id="ARBA00022692"/>
    </source>
</evidence>
<dbReference type="AlphaFoldDB" id="A0A212KDV6"/>
<feature type="transmembrane region" description="Helical" evidence="7">
    <location>
        <begin position="358"/>
        <end position="376"/>
    </location>
</feature>
<keyword evidence="2" id="KW-1003">Cell membrane</keyword>
<feature type="transmembrane region" description="Helical" evidence="7">
    <location>
        <begin position="382"/>
        <end position="400"/>
    </location>
</feature>
<dbReference type="InterPro" id="IPR002797">
    <property type="entry name" value="Polysacc_synth"/>
</dbReference>
<feature type="transmembrane region" description="Helical" evidence="7">
    <location>
        <begin position="12"/>
        <end position="37"/>
    </location>
</feature>
<feature type="transmembrane region" description="Helical" evidence="7">
    <location>
        <begin position="326"/>
        <end position="346"/>
    </location>
</feature>
<feature type="region of interest" description="Disordered" evidence="6">
    <location>
        <begin position="409"/>
        <end position="429"/>
    </location>
</feature>
<keyword evidence="4 7" id="KW-1133">Transmembrane helix</keyword>
<evidence type="ECO:0000256" key="7">
    <source>
        <dbReference type="SAM" id="Phobius"/>
    </source>
</evidence>
<feature type="transmembrane region" description="Helical" evidence="7">
    <location>
        <begin position="177"/>
        <end position="198"/>
    </location>
</feature>
<name>A0A212KDV6_9PROT</name>
<feature type="transmembrane region" description="Helical" evidence="7">
    <location>
        <begin position="286"/>
        <end position="306"/>
    </location>
</feature>
<dbReference type="Pfam" id="PF01943">
    <property type="entry name" value="Polysacc_synt"/>
    <property type="match status" value="1"/>
</dbReference>
<evidence type="ECO:0000313" key="8">
    <source>
        <dbReference type="EMBL" id="SBW09798.1"/>
    </source>
</evidence>
<keyword evidence="5 7" id="KW-0472">Membrane</keyword>
<feature type="transmembrane region" description="Helical" evidence="7">
    <location>
        <begin position="153"/>
        <end position="171"/>
    </location>
</feature>
<evidence type="ECO:0000256" key="4">
    <source>
        <dbReference type="ARBA" id="ARBA00022989"/>
    </source>
</evidence>
<dbReference type="PANTHER" id="PTHR30250:SF31">
    <property type="entry name" value="INNER MEMBRANE PROTEIN YGHQ"/>
    <property type="match status" value="1"/>
</dbReference>
<feature type="transmembrane region" description="Helical" evidence="7">
    <location>
        <begin position="88"/>
        <end position="107"/>
    </location>
</feature>
<dbReference type="PANTHER" id="PTHR30250">
    <property type="entry name" value="PST FAMILY PREDICTED COLANIC ACID TRANSPORTER"/>
    <property type="match status" value="1"/>
</dbReference>
<evidence type="ECO:0008006" key="9">
    <source>
        <dbReference type="Google" id="ProtNLM"/>
    </source>
</evidence>
<proteinExistence type="predicted"/>